<evidence type="ECO:0000256" key="1">
    <source>
        <dbReference type="SAM" id="MobiDB-lite"/>
    </source>
</evidence>
<gene>
    <name evidence="2" type="ORF">KIL84_017070</name>
</gene>
<proteinExistence type="predicted"/>
<name>A0A9D3X5G4_9SAUR</name>
<feature type="compositionally biased region" description="Basic residues" evidence="1">
    <location>
        <begin position="78"/>
        <end position="110"/>
    </location>
</feature>
<reference evidence="2" key="1">
    <citation type="submission" date="2021-09" db="EMBL/GenBank/DDBJ databases">
        <title>The genome of Mauremys mutica provides insights into the evolution of semi-aquatic lifestyle.</title>
        <authorList>
            <person name="Gong S."/>
            <person name="Gao Y."/>
        </authorList>
    </citation>
    <scope>NUCLEOTIDE SEQUENCE</scope>
    <source>
        <strain evidence="2">MM-2020</strain>
        <tissue evidence="2">Muscle</tissue>
    </source>
</reference>
<comment type="caution">
    <text evidence="2">The sequence shown here is derived from an EMBL/GenBank/DDBJ whole genome shotgun (WGS) entry which is preliminary data.</text>
</comment>
<feature type="compositionally biased region" description="Basic residues" evidence="1">
    <location>
        <begin position="24"/>
        <end position="35"/>
    </location>
</feature>
<feature type="compositionally biased region" description="Low complexity" evidence="1">
    <location>
        <begin position="36"/>
        <end position="73"/>
    </location>
</feature>
<dbReference type="EMBL" id="JAHDVG010000482">
    <property type="protein sequence ID" value="KAH1173231.1"/>
    <property type="molecule type" value="Genomic_DNA"/>
</dbReference>
<sequence>MDNRRDEKCGTPCATSQEEMKVRGKDKRKRKRSRSRSSSISSTSSASTTTTSSSCSSSRFSSSSSSRSSSSGRDSPKSKSKKRKKEKRNKKKRKKENKLKKKKEKKKKREKSGPVQLSKEFHMIIRYMGPSSNTQAKTLGAEFEQEYQASSCKVTVTVRLTQLAEALPFGLYRADVPKIPMPVKGHLLSPTGSMHSLACPAAQALPVPKGVLSLALNGQ</sequence>
<feature type="region of interest" description="Disordered" evidence="1">
    <location>
        <begin position="1"/>
        <end position="118"/>
    </location>
</feature>
<dbReference type="Proteomes" id="UP000827986">
    <property type="component" value="Unassembled WGS sequence"/>
</dbReference>
<evidence type="ECO:0000313" key="3">
    <source>
        <dbReference type="Proteomes" id="UP000827986"/>
    </source>
</evidence>
<evidence type="ECO:0000313" key="2">
    <source>
        <dbReference type="EMBL" id="KAH1173231.1"/>
    </source>
</evidence>
<keyword evidence="3" id="KW-1185">Reference proteome</keyword>
<protein>
    <submittedName>
        <fullName evidence="2">Uncharacterized protein</fullName>
    </submittedName>
</protein>
<organism evidence="2 3">
    <name type="scientific">Mauremys mutica</name>
    <name type="common">yellowpond turtle</name>
    <dbReference type="NCBI Taxonomy" id="74926"/>
    <lineage>
        <taxon>Eukaryota</taxon>
        <taxon>Metazoa</taxon>
        <taxon>Chordata</taxon>
        <taxon>Craniata</taxon>
        <taxon>Vertebrata</taxon>
        <taxon>Euteleostomi</taxon>
        <taxon>Archelosauria</taxon>
        <taxon>Testudinata</taxon>
        <taxon>Testudines</taxon>
        <taxon>Cryptodira</taxon>
        <taxon>Durocryptodira</taxon>
        <taxon>Testudinoidea</taxon>
        <taxon>Geoemydidae</taxon>
        <taxon>Geoemydinae</taxon>
        <taxon>Mauremys</taxon>
    </lineage>
</organism>
<dbReference type="AlphaFoldDB" id="A0A9D3X5G4"/>
<accession>A0A9D3X5G4</accession>